<evidence type="ECO:0000313" key="1">
    <source>
        <dbReference type="EMBL" id="KAJ8016955.1"/>
    </source>
</evidence>
<sequence>MALLCNLWGILLRGSLRQVQTGLRSDHLASGFRPNQERHWAPVSKVSHQMDPVMQTPVPQSTETTLGDSLSFLSQTASVWELWGLSHQ</sequence>
<comment type="caution">
    <text evidence="1">The sequence shown here is derived from an EMBL/GenBank/DDBJ whole genome shotgun (WGS) entry which is preliminary data.</text>
</comment>
<keyword evidence="2" id="KW-1185">Reference proteome</keyword>
<gene>
    <name evidence="1" type="ORF">DPEC_G00012750</name>
</gene>
<dbReference type="Proteomes" id="UP001157502">
    <property type="component" value="Chromosome 1"/>
</dbReference>
<protein>
    <submittedName>
        <fullName evidence="1">Uncharacterized protein</fullName>
    </submittedName>
</protein>
<reference evidence="1" key="1">
    <citation type="submission" date="2021-05" db="EMBL/GenBank/DDBJ databases">
        <authorList>
            <person name="Pan Q."/>
            <person name="Jouanno E."/>
            <person name="Zahm M."/>
            <person name="Klopp C."/>
            <person name="Cabau C."/>
            <person name="Louis A."/>
            <person name="Berthelot C."/>
            <person name="Parey E."/>
            <person name="Roest Crollius H."/>
            <person name="Montfort J."/>
            <person name="Robinson-Rechavi M."/>
            <person name="Bouchez O."/>
            <person name="Lampietro C."/>
            <person name="Lopez Roques C."/>
            <person name="Donnadieu C."/>
            <person name="Postlethwait J."/>
            <person name="Bobe J."/>
            <person name="Dillon D."/>
            <person name="Chandos A."/>
            <person name="von Hippel F."/>
            <person name="Guiguen Y."/>
        </authorList>
    </citation>
    <scope>NUCLEOTIDE SEQUENCE</scope>
    <source>
        <strain evidence="1">YG-Jan2019</strain>
    </source>
</reference>
<evidence type="ECO:0000313" key="2">
    <source>
        <dbReference type="Proteomes" id="UP001157502"/>
    </source>
</evidence>
<proteinExistence type="predicted"/>
<organism evidence="1 2">
    <name type="scientific">Dallia pectoralis</name>
    <name type="common">Alaska blackfish</name>
    <dbReference type="NCBI Taxonomy" id="75939"/>
    <lineage>
        <taxon>Eukaryota</taxon>
        <taxon>Metazoa</taxon>
        <taxon>Chordata</taxon>
        <taxon>Craniata</taxon>
        <taxon>Vertebrata</taxon>
        <taxon>Euteleostomi</taxon>
        <taxon>Actinopterygii</taxon>
        <taxon>Neopterygii</taxon>
        <taxon>Teleostei</taxon>
        <taxon>Protacanthopterygii</taxon>
        <taxon>Esociformes</taxon>
        <taxon>Umbridae</taxon>
        <taxon>Dallia</taxon>
    </lineage>
</organism>
<dbReference type="EMBL" id="CM055728">
    <property type="protein sequence ID" value="KAJ8016955.1"/>
    <property type="molecule type" value="Genomic_DNA"/>
</dbReference>
<name>A0ACC2HMQ2_DALPE</name>
<accession>A0ACC2HMQ2</accession>